<dbReference type="EMBL" id="JAGMUV010000007">
    <property type="protein sequence ID" value="KAH7148412.1"/>
    <property type="molecule type" value="Genomic_DNA"/>
</dbReference>
<sequence length="79" mass="8934">MLWKTCMQLVIPGRRLPSFLVQWAQLTTLTGLESGDDDGGEEGATSTRSENIWWTTDLMRCLNAAFENPPSFVRPRGYL</sequence>
<proteinExistence type="predicted"/>
<feature type="non-terminal residue" evidence="1">
    <location>
        <position position="79"/>
    </location>
</feature>
<gene>
    <name evidence="1" type="ORF">EDB81DRAFT_792218</name>
</gene>
<accession>A0A9P9J7K1</accession>
<comment type="caution">
    <text evidence="1">The sequence shown here is derived from an EMBL/GenBank/DDBJ whole genome shotgun (WGS) entry which is preliminary data.</text>
</comment>
<organism evidence="1 2">
    <name type="scientific">Dactylonectria macrodidyma</name>
    <dbReference type="NCBI Taxonomy" id="307937"/>
    <lineage>
        <taxon>Eukaryota</taxon>
        <taxon>Fungi</taxon>
        <taxon>Dikarya</taxon>
        <taxon>Ascomycota</taxon>
        <taxon>Pezizomycotina</taxon>
        <taxon>Sordariomycetes</taxon>
        <taxon>Hypocreomycetidae</taxon>
        <taxon>Hypocreales</taxon>
        <taxon>Nectriaceae</taxon>
        <taxon>Dactylonectria</taxon>
    </lineage>
</organism>
<dbReference type="AlphaFoldDB" id="A0A9P9J7K1"/>
<reference evidence="1" key="1">
    <citation type="journal article" date="2021" name="Nat. Commun.">
        <title>Genetic determinants of endophytism in the Arabidopsis root mycobiome.</title>
        <authorList>
            <person name="Mesny F."/>
            <person name="Miyauchi S."/>
            <person name="Thiergart T."/>
            <person name="Pickel B."/>
            <person name="Atanasova L."/>
            <person name="Karlsson M."/>
            <person name="Huettel B."/>
            <person name="Barry K.W."/>
            <person name="Haridas S."/>
            <person name="Chen C."/>
            <person name="Bauer D."/>
            <person name="Andreopoulos W."/>
            <person name="Pangilinan J."/>
            <person name="LaButti K."/>
            <person name="Riley R."/>
            <person name="Lipzen A."/>
            <person name="Clum A."/>
            <person name="Drula E."/>
            <person name="Henrissat B."/>
            <person name="Kohler A."/>
            <person name="Grigoriev I.V."/>
            <person name="Martin F.M."/>
            <person name="Hacquard S."/>
        </authorList>
    </citation>
    <scope>NUCLEOTIDE SEQUENCE</scope>
    <source>
        <strain evidence="1">MPI-CAGE-AT-0147</strain>
    </source>
</reference>
<evidence type="ECO:0000313" key="1">
    <source>
        <dbReference type="EMBL" id="KAH7148412.1"/>
    </source>
</evidence>
<keyword evidence="2" id="KW-1185">Reference proteome</keyword>
<evidence type="ECO:0000313" key="2">
    <source>
        <dbReference type="Proteomes" id="UP000738349"/>
    </source>
</evidence>
<name>A0A9P9J7K1_9HYPO</name>
<dbReference type="Proteomes" id="UP000738349">
    <property type="component" value="Unassembled WGS sequence"/>
</dbReference>
<protein>
    <submittedName>
        <fullName evidence="1">Uncharacterized protein</fullName>
    </submittedName>
</protein>